<dbReference type="Gene3D" id="1.10.230.10">
    <property type="entry name" value="Cytochrome P450-Terp, domain 2"/>
    <property type="match status" value="1"/>
</dbReference>
<reference evidence="3" key="1">
    <citation type="submission" date="2023-01" db="EMBL/GenBank/DDBJ databases">
        <title>Complete genome sequence of Planctobacterium marinum strain Dej080120_11.</title>
        <authorList>
            <person name="Ueki S."/>
            <person name="Maruyama F."/>
        </authorList>
    </citation>
    <scope>NUCLEOTIDE SEQUENCE</scope>
    <source>
        <strain evidence="3">Dej080120_11</strain>
    </source>
</reference>
<dbReference type="Pfam" id="PF00285">
    <property type="entry name" value="Citrate_synt"/>
    <property type="match status" value="1"/>
</dbReference>
<keyword evidence="4" id="KW-1185">Reference proteome</keyword>
<dbReference type="InterPro" id="IPR016142">
    <property type="entry name" value="Citrate_synth-like_lrg_a-sub"/>
</dbReference>
<dbReference type="Proteomes" id="UP001333710">
    <property type="component" value="Chromosome"/>
</dbReference>
<proteinExistence type="predicted"/>
<dbReference type="SUPFAM" id="SSF48256">
    <property type="entry name" value="Citrate synthase"/>
    <property type="match status" value="1"/>
</dbReference>
<organism evidence="3 4">
    <name type="scientific">Planctobacterium marinum</name>
    <dbReference type="NCBI Taxonomy" id="1631968"/>
    <lineage>
        <taxon>Bacteria</taxon>
        <taxon>Pseudomonadati</taxon>
        <taxon>Pseudomonadota</taxon>
        <taxon>Gammaproteobacteria</taxon>
        <taxon>Alteromonadales</taxon>
        <taxon>Alteromonadaceae</taxon>
        <taxon>Planctobacterium</taxon>
    </lineage>
</organism>
<accession>A0AA48KS55</accession>
<gene>
    <name evidence="3" type="ORF">MACH26_23030</name>
</gene>
<sequence length="263" mass="29445">MSIADLFEHENKIVTQMGRSYLSERVVYRGKDLHHELKALSWIELFAYGITGKRFSPAEVKVLNFIWVSTSYPDKSIWPNHITALAGSARTTPPLALAAGIASCEAAIFGGKPFKVALDFFIRAGNAIEQGQQLSDFVDNEIRHHKVIFGYGRPLASTDERVPHLIQFLKDNPIDDLTHFHIAIEVANLLKAKKQINMNVAALYAALGVDLGFDAESFHMFMTLCFVAGMPPCYIEAKQDVEGAFLPVRCDRVVYTGTEKRKW</sequence>
<dbReference type="KEGG" id="pmaw:MACH26_23030"/>
<dbReference type="AlphaFoldDB" id="A0AA48KS55"/>
<dbReference type="InterPro" id="IPR036969">
    <property type="entry name" value="Citrate_synthase_sf"/>
</dbReference>
<comment type="pathway">
    <text evidence="1">Carbohydrate metabolism; tricarboxylic acid cycle; isocitrate from oxaloacetate: step 1/2.</text>
</comment>
<evidence type="ECO:0000313" key="3">
    <source>
        <dbReference type="EMBL" id="BDX06782.1"/>
    </source>
</evidence>
<name>A0AA48KS55_9ALTE</name>
<dbReference type="InterPro" id="IPR016143">
    <property type="entry name" value="Citrate_synth-like_sm_a-sub"/>
</dbReference>
<protein>
    <recommendedName>
        <fullName evidence="2">citrate synthase (unknown stereospecificity)</fullName>
        <ecNumber evidence="2">2.3.3.16</ecNumber>
    </recommendedName>
</protein>
<dbReference type="EC" id="2.3.3.16" evidence="2"/>
<dbReference type="RefSeq" id="WP_338292783.1">
    <property type="nucleotide sequence ID" value="NZ_AP027272.1"/>
</dbReference>
<evidence type="ECO:0000313" key="4">
    <source>
        <dbReference type="Proteomes" id="UP001333710"/>
    </source>
</evidence>
<dbReference type="Gene3D" id="1.10.580.10">
    <property type="entry name" value="Citrate Synthase, domain 1"/>
    <property type="match status" value="1"/>
</dbReference>
<dbReference type="EMBL" id="AP027272">
    <property type="protein sequence ID" value="BDX06782.1"/>
    <property type="molecule type" value="Genomic_DNA"/>
</dbReference>
<dbReference type="GO" id="GO:0036440">
    <property type="term" value="F:citrate synthase activity"/>
    <property type="evidence" value="ECO:0007669"/>
    <property type="project" value="UniProtKB-EC"/>
</dbReference>
<evidence type="ECO:0000256" key="2">
    <source>
        <dbReference type="ARBA" id="ARBA00012972"/>
    </source>
</evidence>
<dbReference type="InterPro" id="IPR002020">
    <property type="entry name" value="Citrate_synthase"/>
</dbReference>
<evidence type="ECO:0000256" key="1">
    <source>
        <dbReference type="ARBA" id="ARBA00004751"/>
    </source>
</evidence>